<gene>
    <name evidence="3" type="ORF">PP2015_3186</name>
</gene>
<feature type="transmembrane region" description="Helical" evidence="1">
    <location>
        <begin position="564"/>
        <end position="585"/>
    </location>
</feature>
<dbReference type="Gene3D" id="1.10.390.10">
    <property type="entry name" value="Neutral Protease Domain 2"/>
    <property type="match status" value="1"/>
</dbReference>
<feature type="transmembrane region" description="Helical" evidence="1">
    <location>
        <begin position="247"/>
        <end position="268"/>
    </location>
</feature>
<keyword evidence="4" id="KW-1185">Reference proteome</keyword>
<feature type="transmembrane region" description="Helical" evidence="1">
    <location>
        <begin position="525"/>
        <end position="543"/>
    </location>
</feature>
<proteinExistence type="predicted"/>
<dbReference type="STRING" id="161398.PP2015_3186"/>
<feature type="transmembrane region" description="Helical" evidence="1">
    <location>
        <begin position="406"/>
        <end position="430"/>
    </location>
</feature>
<feature type="transmembrane region" description="Helical" evidence="1">
    <location>
        <begin position="153"/>
        <end position="172"/>
    </location>
</feature>
<dbReference type="InterPro" id="IPR027268">
    <property type="entry name" value="Peptidase_M4/M1_CTD_sf"/>
</dbReference>
<feature type="transmembrane region" description="Helical" evidence="1">
    <location>
        <begin position="358"/>
        <end position="376"/>
    </location>
</feature>
<keyword evidence="1" id="KW-0812">Transmembrane</keyword>
<feature type="transmembrane region" description="Helical" evidence="1">
    <location>
        <begin position="179"/>
        <end position="199"/>
    </location>
</feature>
<dbReference type="Proteomes" id="UP000061457">
    <property type="component" value="Chromosome I"/>
</dbReference>
<dbReference type="PATRIC" id="fig|161398.10.peg.3248"/>
<feature type="transmembrane region" description="Helical" evidence="1">
    <location>
        <begin position="54"/>
        <end position="75"/>
    </location>
</feature>
<dbReference type="EMBL" id="CP013187">
    <property type="protein sequence ID" value="ALO43664.1"/>
    <property type="molecule type" value="Genomic_DNA"/>
</dbReference>
<dbReference type="Pfam" id="PF12730">
    <property type="entry name" value="ABC2_membrane_4"/>
    <property type="match status" value="1"/>
</dbReference>
<dbReference type="GO" id="GO:0008237">
    <property type="term" value="F:metallopeptidase activity"/>
    <property type="evidence" value="ECO:0007669"/>
    <property type="project" value="InterPro"/>
</dbReference>
<protein>
    <submittedName>
        <fullName evidence="3">Membrane protein</fullName>
    </submittedName>
</protein>
<feature type="transmembrane region" description="Helical" evidence="1">
    <location>
        <begin position="106"/>
        <end position="133"/>
    </location>
</feature>
<dbReference type="GO" id="GO:0008270">
    <property type="term" value="F:zinc ion binding"/>
    <property type="evidence" value="ECO:0007669"/>
    <property type="project" value="InterPro"/>
</dbReference>
<feature type="transmembrane region" description="Helical" evidence="1">
    <location>
        <begin position="442"/>
        <end position="463"/>
    </location>
</feature>
<keyword evidence="1" id="KW-1133">Transmembrane helix</keyword>
<dbReference type="AlphaFoldDB" id="A0A0S2K5J0"/>
<evidence type="ECO:0000259" key="2">
    <source>
        <dbReference type="Pfam" id="PF01433"/>
    </source>
</evidence>
<feature type="transmembrane region" description="Helical" evidence="1">
    <location>
        <begin position="475"/>
        <end position="492"/>
    </location>
</feature>
<name>A0A0S2K5J0_9GAMM</name>
<dbReference type="RefSeq" id="WP_058031310.1">
    <property type="nucleotide sequence ID" value="NZ_CP013187.1"/>
</dbReference>
<evidence type="ECO:0000313" key="4">
    <source>
        <dbReference type="Proteomes" id="UP000061457"/>
    </source>
</evidence>
<accession>A0A0S2K5J0</accession>
<organism evidence="3 4">
    <name type="scientific">Pseudoalteromonas phenolica</name>
    <dbReference type="NCBI Taxonomy" id="161398"/>
    <lineage>
        <taxon>Bacteria</taxon>
        <taxon>Pseudomonadati</taxon>
        <taxon>Pseudomonadota</taxon>
        <taxon>Gammaproteobacteria</taxon>
        <taxon>Alteromonadales</taxon>
        <taxon>Pseudoalteromonadaceae</taxon>
        <taxon>Pseudoalteromonas</taxon>
    </lineage>
</organism>
<feature type="transmembrane region" description="Helical" evidence="1">
    <location>
        <begin position="317"/>
        <end position="338"/>
    </location>
</feature>
<dbReference type="SUPFAM" id="SSF55486">
    <property type="entry name" value="Metalloproteases ('zincins'), catalytic domain"/>
    <property type="match status" value="1"/>
</dbReference>
<sequence>MLFKMMQFELRYFMRQPSFYVTSLIIFLLTFFASVSDSVQIGGSSNVNVNSPFAILQIVANMAIFSIFLVVNFVGSAAIRDDQSKLNELVLSKPLSLMQYRLGRFLGAYLVTMMVFSTCLLGIWIGSGLGSLMGWLDAEMLGPNKLEYYLSPLFYIAVPSLFFVSSLFVLVAQKFRSMVAMYLVAVALVVGYIVANSIFSDIEYRAVAAYVDMFGLSAISVQAEYWTIADRNTMTIGLYDELLYNRLIWLGVAVLSLATLALNNSHFLPQKQKVKSKAKGEGQQAEALGHRIDYKSGVGSAWSHFLMRTVFEVKQVVRSYSFLVLLILSVSMLVPGLIGSFGMYGTDTWPVTFRMVEQIQGSFGLLMIIVLVYYCAELVWHDRDAKVSEIVDSYPVANWVFWGSKYIALVSVLILLCVFGSVLTILYQLISGMATIELSQYVIRLGYLFVLGFALQGTLAFLLQVVSPSKYIGMGLFLLYYIGSIVMASFGFEHNMWRFGDTPSAPYSDINGYGHFLTAIHWYNLYWLGLSMIFAALSFALWPRGAGQTLKARFAQLNYQLGNAGRVAIAAGALLFVGSGSYIYYNTQVINQFITQDDREDLSEQYEREFVQFKDAPVPTTLDVKLDAEIFPKTRRIEATVVLEVENKSKEVIERFLVNKPAHTLEWSVEMSGATLGELNTDYSHAWMNLSEPMLPGERRTLTMSVARQTLGFVDRGSDTTLVHNGTFINNSELFPTFGYAQTKQIFDKNERRKRGLEPVKRGNKIEETQYHTQPLFAENFVTFAARVTTDESQVAMVPGYLQSKETKDGRTTYVYEMDAPMLHFYTMLSMELEVKREEYKGIALEVYYHKDHAWNVDTMLESTKDSIDYFSREFGPYQHKQMRIIEFPRYRSFAQSFANTVPYSEEMGFLTDTRNPENINVPYYVTAHELAHQWWAHQVIGANVEGSNILSEMLSQYAAIMVMKEKYGEHNLRKFLKYELDRYLRGRTTESHEELTLARTAGQQHIHYNKGSVVMLALHDLLGEARLNKALRSFIDDYRFRSDVFPTTLDFIAYLKSDATTQEQAFIEDQFNSITLYELKLTDVEIEEATSEGELHTVTLTVKAAKKHADGEGNEEDVPLEQMIDIALFKADPDDINEGDNVMYLQKHNITTGDNVIKLKVKDLPKFAGIDPFVKLIDKESGDNIKSL</sequence>
<dbReference type="OrthoDB" id="100605at2"/>
<evidence type="ECO:0000256" key="1">
    <source>
        <dbReference type="SAM" id="Phobius"/>
    </source>
</evidence>
<feature type="domain" description="Peptidase M1 membrane alanine aminopeptidase" evidence="2">
    <location>
        <begin position="861"/>
        <end position="1044"/>
    </location>
</feature>
<dbReference type="InterPro" id="IPR014782">
    <property type="entry name" value="Peptidase_M1_dom"/>
</dbReference>
<evidence type="ECO:0000313" key="3">
    <source>
        <dbReference type="EMBL" id="ALO43664.1"/>
    </source>
</evidence>
<dbReference type="KEGG" id="pphe:PP2015_3186"/>
<keyword evidence="1" id="KW-0472">Membrane</keyword>
<reference evidence="3 4" key="1">
    <citation type="submission" date="2015-11" db="EMBL/GenBank/DDBJ databases">
        <authorList>
            <person name="Zhang Y."/>
            <person name="Guo Z."/>
        </authorList>
    </citation>
    <scope>NUCLEOTIDE SEQUENCE [LARGE SCALE GENOMIC DNA]</scope>
    <source>
        <strain evidence="3 4">KCTC 12086</strain>
    </source>
</reference>
<dbReference type="Pfam" id="PF01433">
    <property type="entry name" value="Peptidase_M1"/>
    <property type="match status" value="1"/>
</dbReference>